<organism evidence="1 2">
    <name type="scientific">Prevotella melaninogenica</name>
    <dbReference type="NCBI Taxonomy" id="28132"/>
    <lineage>
        <taxon>Bacteria</taxon>
        <taxon>Pseudomonadati</taxon>
        <taxon>Bacteroidota</taxon>
        <taxon>Bacteroidia</taxon>
        <taxon>Bacteroidales</taxon>
        <taxon>Prevotellaceae</taxon>
        <taxon>Prevotella</taxon>
    </lineage>
</organism>
<dbReference type="EMBL" id="JAHXCP010000009">
    <property type="protein sequence ID" value="MBW4754796.1"/>
    <property type="molecule type" value="Genomic_DNA"/>
</dbReference>
<reference evidence="1 2" key="1">
    <citation type="submission" date="2021-07" db="EMBL/GenBank/DDBJ databases">
        <title>Genomic diversity and antimicrobial resistance of Prevotella spp. isolated from chronic lung disease airways.</title>
        <authorList>
            <person name="Webb K.A."/>
            <person name="Olagoke O.S."/>
            <person name="Baird T."/>
            <person name="Neill J."/>
            <person name="Pham A."/>
            <person name="Wells T.J."/>
            <person name="Ramsay K.A."/>
            <person name="Bell S.C."/>
            <person name="Sarovich D.S."/>
            <person name="Price E.P."/>
        </authorList>
    </citation>
    <scope>NUCLEOTIDE SEQUENCE [LARGE SCALE GENOMIC DNA]</scope>
    <source>
        <strain evidence="1 2">SCHI0027.S.6</strain>
    </source>
</reference>
<evidence type="ECO:0000313" key="2">
    <source>
        <dbReference type="Proteomes" id="UP000812077"/>
    </source>
</evidence>
<name>A0ABS6Y5M7_9BACT</name>
<accession>A0ABS6Y5M7</accession>
<protein>
    <recommendedName>
        <fullName evidence="3">SMI1/KNR4 family protein</fullName>
    </recommendedName>
</protein>
<evidence type="ECO:0000313" key="1">
    <source>
        <dbReference type="EMBL" id="MBW4754796.1"/>
    </source>
</evidence>
<keyword evidence="2" id="KW-1185">Reference proteome</keyword>
<comment type="caution">
    <text evidence="1">The sequence shown here is derived from an EMBL/GenBank/DDBJ whole genome shotgun (WGS) entry which is preliminary data.</text>
</comment>
<gene>
    <name evidence="1" type="ORF">KZO77_07030</name>
</gene>
<proteinExistence type="predicted"/>
<sequence length="167" mass="19624">MFSFRKYFDKKKEQKRIAQQHVLEKKCVDYFDKSVSRMTGSLEMLVGDMPLSVEGIYLLGKFINDSFPLQAVRLHCLYEGSRPVLSYGDYPQRSPYEWLTAVENFPKELWLSVDDYPRPTCPALLLCEYGSGHYEVVEYENDTWVTELCFPVKPTRYFVLDFLKDKA</sequence>
<dbReference type="Proteomes" id="UP000812077">
    <property type="component" value="Unassembled WGS sequence"/>
</dbReference>
<dbReference type="RefSeq" id="WP_219433407.1">
    <property type="nucleotide sequence ID" value="NZ_JAHXCP010000009.1"/>
</dbReference>
<evidence type="ECO:0008006" key="3">
    <source>
        <dbReference type="Google" id="ProtNLM"/>
    </source>
</evidence>